<evidence type="ECO:0000313" key="1">
    <source>
        <dbReference type="EMBL" id="SQH73458.1"/>
    </source>
</evidence>
<dbReference type="RefSeq" id="WP_023939456.1">
    <property type="nucleotide sequence ID" value="NZ_LS483447.1"/>
</dbReference>
<dbReference type="AlphaFoldDB" id="A0A2X4PPH5"/>
<organism evidence="1 2">
    <name type="scientific">Porphyromonas crevioricanis</name>
    <dbReference type="NCBI Taxonomy" id="393921"/>
    <lineage>
        <taxon>Bacteria</taxon>
        <taxon>Pseudomonadati</taxon>
        <taxon>Bacteroidota</taxon>
        <taxon>Bacteroidia</taxon>
        <taxon>Bacteroidales</taxon>
        <taxon>Porphyromonadaceae</taxon>
        <taxon>Porphyromonas</taxon>
    </lineage>
</organism>
<reference evidence="1 2" key="1">
    <citation type="submission" date="2018-06" db="EMBL/GenBank/DDBJ databases">
        <authorList>
            <consortium name="Pathogen Informatics"/>
            <person name="Doyle S."/>
        </authorList>
    </citation>
    <scope>NUCLEOTIDE SEQUENCE [LARGE SCALE GENOMIC DNA]</scope>
    <source>
        <strain evidence="1 2">NCTC12858</strain>
    </source>
</reference>
<dbReference type="EMBL" id="LS483447">
    <property type="protein sequence ID" value="SQH73458.1"/>
    <property type="molecule type" value="Genomic_DNA"/>
</dbReference>
<name>A0A2X4PPH5_9PORP</name>
<proteinExistence type="predicted"/>
<evidence type="ECO:0000313" key="2">
    <source>
        <dbReference type="Proteomes" id="UP000249300"/>
    </source>
</evidence>
<dbReference type="KEGG" id="pcre:NCTC12858_01318"/>
<dbReference type="Proteomes" id="UP000249300">
    <property type="component" value="Chromosome 1"/>
</dbReference>
<accession>A0A2X4PPH5</accession>
<gene>
    <name evidence="1" type="ORF">NCTC12858_01318</name>
</gene>
<sequence>MPFVNELVKYRSVSIVGMSKNAGKTECLNYVLGRLENSYDLSVCLSSIGIDGEKRDQVTETDKPEISLPAGMYFVTSEKHYLERRLTSEILDVSNERTALGRLITAKVINRGKLLISGPSSTIGLRRLINHTSRLGIDLTIIDGALSRLSLASPTVSEAMILATGAAVSKNIGELVRQTAALYSLICLCDTGNPHLVERLLPLEKGLFGIDKDGYVHDLGIRTALQIPRDKLPILQQYSTIYAAGAVNDKLLEQLRVDAAGCRLIVRDFTRIFAKPTAVDLFLRSGAELRVLFATKLIALTVNPQSPDGYLLDSTRLREEMQAALKIPVYDVKQMG</sequence>
<protein>
    <submittedName>
        <fullName evidence="1">Uncharacterized protein</fullName>
    </submittedName>
</protein>
<keyword evidence="2" id="KW-1185">Reference proteome</keyword>